<dbReference type="Gene3D" id="2.40.50.140">
    <property type="entry name" value="Nucleic acid-binding proteins"/>
    <property type="match status" value="1"/>
</dbReference>
<dbReference type="SUPFAM" id="SSF50249">
    <property type="entry name" value="Nucleic acid-binding proteins"/>
    <property type="match status" value="1"/>
</dbReference>
<accession>A0ABT4AGG9</accession>
<dbReference type="EMBL" id="JAPNKA010000001">
    <property type="protein sequence ID" value="MCY1080775.1"/>
    <property type="molecule type" value="Genomic_DNA"/>
</dbReference>
<dbReference type="InterPro" id="IPR012340">
    <property type="entry name" value="NA-bd_OB-fold"/>
</dbReference>
<keyword evidence="7 8" id="KW-0694">RNA-binding</keyword>
<dbReference type="SUPFAM" id="SSF54791">
    <property type="entry name" value="Eukaryotic type KH-domain (KH-domain type I)"/>
    <property type="match status" value="1"/>
</dbReference>
<feature type="domain" description="S1 motif" evidence="10">
    <location>
        <begin position="623"/>
        <end position="691"/>
    </location>
</feature>
<dbReference type="PROSITE" id="PS50126">
    <property type="entry name" value="S1"/>
    <property type="match status" value="1"/>
</dbReference>
<keyword evidence="4 8" id="KW-0548">Nucleotidyltransferase</keyword>
<dbReference type="SUPFAM" id="SSF54211">
    <property type="entry name" value="Ribosomal protein S5 domain 2-like"/>
    <property type="match status" value="2"/>
</dbReference>
<feature type="binding site" evidence="8">
    <location>
        <position position="493"/>
    </location>
    <ligand>
        <name>Mg(2+)</name>
        <dbReference type="ChEBI" id="CHEBI:18420"/>
    </ligand>
</feature>
<dbReference type="InterPro" id="IPR004087">
    <property type="entry name" value="KH_dom"/>
</dbReference>
<dbReference type="Gene3D" id="3.30.1370.10">
    <property type="entry name" value="K Homology domain, type 1"/>
    <property type="match status" value="1"/>
</dbReference>
<evidence type="ECO:0000256" key="9">
    <source>
        <dbReference type="SAM" id="MobiDB-lite"/>
    </source>
</evidence>
<dbReference type="Pfam" id="PF00013">
    <property type="entry name" value="KH_1"/>
    <property type="match status" value="1"/>
</dbReference>
<dbReference type="SMART" id="SM00322">
    <property type="entry name" value="KH"/>
    <property type="match status" value="1"/>
</dbReference>
<dbReference type="HAMAP" id="MF_01595">
    <property type="entry name" value="PNPase"/>
    <property type="match status" value="1"/>
</dbReference>
<dbReference type="Gene3D" id="3.30.230.70">
    <property type="entry name" value="GHMP Kinase, N-terminal domain"/>
    <property type="match status" value="2"/>
</dbReference>
<dbReference type="InterPro" id="IPR020568">
    <property type="entry name" value="Ribosomal_Su5_D2-typ_SF"/>
</dbReference>
<dbReference type="InterPro" id="IPR036456">
    <property type="entry name" value="PNPase_PH_RNA-bd_sf"/>
</dbReference>
<comment type="caution">
    <text evidence="11">The sequence shown here is derived from an EMBL/GenBank/DDBJ whole genome shotgun (WGS) entry which is preliminary data.</text>
</comment>
<keyword evidence="12" id="KW-1185">Reference proteome</keyword>
<name>A0ABT4AGG9_9BACT</name>
<evidence type="ECO:0000256" key="3">
    <source>
        <dbReference type="ARBA" id="ARBA00022679"/>
    </source>
</evidence>
<organism evidence="11 12">
    <name type="scientific">Archangium lansingense</name>
    <dbReference type="NCBI Taxonomy" id="2995310"/>
    <lineage>
        <taxon>Bacteria</taxon>
        <taxon>Pseudomonadati</taxon>
        <taxon>Myxococcota</taxon>
        <taxon>Myxococcia</taxon>
        <taxon>Myxococcales</taxon>
        <taxon>Cystobacterineae</taxon>
        <taxon>Archangiaceae</taxon>
        <taxon>Archangium</taxon>
    </lineage>
</organism>
<keyword evidence="2 8" id="KW-0963">Cytoplasm</keyword>
<dbReference type="PIRSF" id="PIRSF005499">
    <property type="entry name" value="PNPase"/>
    <property type="match status" value="1"/>
</dbReference>
<evidence type="ECO:0000313" key="12">
    <source>
        <dbReference type="Proteomes" id="UP001207654"/>
    </source>
</evidence>
<dbReference type="InterPro" id="IPR003029">
    <property type="entry name" value="S1_domain"/>
</dbReference>
<feature type="compositionally biased region" description="Low complexity" evidence="9">
    <location>
        <begin position="698"/>
        <end position="726"/>
    </location>
</feature>
<dbReference type="InterPro" id="IPR027408">
    <property type="entry name" value="PNPase/RNase_PH_dom_sf"/>
</dbReference>
<evidence type="ECO:0000256" key="5">
    <source>
        <dbReference type="ARBA" id="ARBA00022723"/>
    </source>
</evidence>
<dbReference type="Pfam" id="PF03726">
    <property type="entry name" value="PNPase"/>
    <property type="match status" value="1"/>
</dbReference>
<dbReference type="InterPro" id="IPR012162">
    <property type="entry name" value="PNPase"/>
</dbReference>
<evidence type="ECO:0000256" key="8">
    <source>
        <dbReference type="HAMAP-Rule" id="MF_01595"/>
    </source>
</evidence>
<feature type="region of interest" description="Disordered" evidence="9">
    <location>
        <begin position="691"/>
        <end position="726"/>
    </location>
</feature>
<dbReference type="PANTHER" id="PTHR11252:SF0">
    <property type="entry name" value="POLYRIBONUCLEOTIDE NUCLEOTIDYLTRANSFERASE 1, MITOCHONDRIAL"/>
    <property type="match status" value="1"/>
</dbReference>
<dbReference type="Proteomes" id="UP001207654">
    <property type="component" value="Unassembled WGS sequence"/>
</dbReference>
<dbReference type="InterPro" id="IPR015847">
    <property type="entry name" value="ExoRNase_PH_dom2"/>
</dbReference>
<dbReference type="InterPro" id="IPR015848">
    <property type="entry name" value="PNPase_PH_RNA-bd_bac/org-type"/>
</dbReference>
<dbReference type="RefSeq" id="WP_267539410.1">
    <property type="nucleotide sequence ID" value="NZ_JAPNKA010000001.1"/>
</dbReference>
<evidence type="ECO:0000313" key="11">
    <source>
        <dbReference type="EMBL" id="MCY1080775.1"/>
    </source>
</evidence>
<sequence length="726" mass="78565">MHLKKSVKIGDTELTIETGHMAKQADGAVVVRYGDTMLLVTAVSAREKKDVDFLPLTVEYQEKLYSAGRIPGSYFKREGRLTEKETLASRIVDRSCRPLFPDGYAYETQVIASVISADPEHEGDIHGITGASAALWVSDIPFNGPIAGIRVGRVDGKLIANPTRKQRELSDIDLVMAVSREAVVMVEGGAEEVSEADMVAALEFGKQSALPVLDLQDELRRALNKTVRNYDRIAAVPEDLKAKVRALAWDGIVQGYTIKEKAARYDALSKAKKEALSKLKEQLGEAYTSQVEKHAKAVVEDLKYEHMRTLTVNGGRIGGRGHDKVREISNEVGVLPRTHGSALFTRGETQALVVATLGTAEDEQRLELLGGMSFKRFMLHYNFPPFSVNETKPLRGPGRREVGHGALAERALRNMLPPSEKFPYTVRLVSDILESNGSSSMASVCGGTLALMDAGVPIKAPVAGIAMGLVKEGEQIAILSDILGDEDHLGDMDFKVCGTSKGITSIQMDIKITGLTTEIMSRALEQARQGRLHILGEMLKTMAEPRKEISAYAPRITTIQIRPEFIKNVIGPGGKVIKDIIARTGAVINIDDSGRVDIASSNVDSVKAAIAMIQALTREAEIGKIYTGTVRKIAEFGAFVELFPGTDGLIHISELSDKRVKSVSDVLNEGDEVLVKVISIDKTGKIRLSRKEAMAERAATQQGTTPAPAEAAPAQSPEATQPGAKA</sequence>
<keyword evidence="3 8" id="KW-0808">Transferase</keyword>
<dbReference type="PROSITE" id="PS50084">
    <property type="entry name" value="KH_TYPE_1"/>
    <property type="match status" value="1"/>
</dbReference>
<feature type="binding site" evidence="8">
    <location>
        <position position="487"/>
    </location>
    <ligand>
        <name>Mg(2+)</name>
        <dbReference type="ChEBI" id="CHEBI:18420"/>
    </ligand>
</feature>
<evidence type="ECO:0000256" key="6">
    <source>
        <dbReference type="ARBA" id="ARBA00022842"/>
    </source>
</evidence>
<comment type="similarity">
    <text evidence="1 8">Belongs to the polyribonucleotide nucleotidyltransferase family.</text>
</comment>
<dbReference type="NCBIfam" id="NF008805">
    <property type="entry name" value="PRK11824.1"/>
    <property type="match status" value="1"/>
</dbReference>
<keyword evidence="5 8" id="KW-0479">Metal-binding</keyword>
<comment type="subcellular location">
    <subcellularLocation>
        <location evidence="8">Cytoplasm</location>
    </subcellularLocation>
</comment>
<dbReference type="CDD" id="cd04472">
    <property type="entry name" value="S1_PNPase"/>
    <property type="match status" value="1"/>
</dbReference>
<gene>
    <name evidence="8 11" type="primary">pnp</name>
    <name evidence="11" type="ORF">OV287_40655</name>
</gene>
<comment type="catalytic activity">
    <reaction evidence="8">
        <text>RNA(n+1) + phosphate = RNA(n) + a ribonucleoside 5'-diphosphate</text>
        <dbReference type="Rhea" id="RHEA:22096"/>
        <dbReference type="Rhea" id="RHEA-COMP:14527"/>
        <dbReference type="Rhea" id="RHEA-COMP:17342"/>
        <dbReference type="ChEBI" id="CHEBI:43474"/>
        <dbReference type="ChEBI" id="CHEBI:57930"/>
        <dbReference type="ChEBI" id="CHEBI:140395"/>
        <dbReference type="EC" id="2.7.7.8"/>
    </reaction>
</comment>
<evidence type="ECO:0000256" key="7">
    <source>
        <dbReference type="ARBA" id="ARBA00022884"/>
    </source>
</evidence>
<dbReference type="CDD" id="cd11363">
    <property type="entry name" value="RNase_PH_PNPase_1"/>
    <property type="match status" value="1"/>
</dbReference>
<dbReference type="InterPro" id="IPR001247">
    <property type="entry name" value="ExoRNase_PH_dom1"/>
</dbReference>
<keyword evidence="6 8" id="KW-0460">Magnesium</keyword>
<dbReference type="InterPro" id="IPR004088">
    <property type="entry name" value="KH_dom_type_1"/>
</dbReference>
<evidence type="ECO:0000256" key="4">
    <source>
        <dbReference type="ARBA" id="ARBA00022695"/>
    </source>
</evidence>
<dbReference type="InterPro" id="IPR036345">
    <property type="entry name" value="ExoRNase_PH_dom2_sf"/>
</dbReference>
<dbReference type="Pfam" id="PF03725">
    <property type="entry name" value="RNase_PH_C"/>
    <property type="match status" value="1"/>
</dbReference>
<comment type="cofactor">
    <cofactor evidence="8">
        <name>Mg(2+)</name>
        <dbReference type="ChEBI" id="CHEBI:18420"/>
    </cofactor>
</comment>
<dbReference type="Pfam" id="PF01138">
    <property type="entry name" value="RNase_PH"/>
    <property type="match status" value="2"/>
</dbReference>
<dbReference type="EC" id="2.7.7.8" evidence="8"/>
<dbReference type="PANTHER" id="PTHR11252">
    <property type="entry name" value="POLYRIBONUCLEOTIDE NUCLEOTIDYLTRANSFERASE"/>
    <property type="match status" value="1"/>
</dbReference>
<dbReference type="Pfam" id="PF00575">
    <property type="entry name" value="S1"/>
    <property type="match status" value="1"/>
</dbReference>
<dbReference type="SUPFAM" id="SSF55666">
    <property type="entry name" value="Ribonuclease PH domain 2-like"/>
    <property type="match status" value="2"/>
</dbReference>
<evidence type="ECO:0000256" key="2">
    <source>
        <dbReference type="ARBA" id="ARBA00022490"/>
    </source>
</evidence>
<dbReference type="GO" id="GO:0004654">
    <property type="term" value="F:polyribonucleotide nucleotidyltransferase activity"/>
    <property type="evidence" value="ECO:0007669"/>
    <property type="project" value="UniProtKB-EC"/>
</dbReference>
<evidence type="ECO:0000256" key="1">
    <source>
        <dbReference type="ARBA" id="ARBA00007404"/>
    </source>
</evidence>
<dbReference type="SMART" id="SM00316">
    <property type="entry name" value="S1"/>
    <property type="match status" value="1"/>
</dbReference>
<dbReference type="SUPFAM" id="SSF46915">
    <property type="entry name" value="Polynucleotide phosphorylase/guanosine pentaphosphate synthase (PNPase/GPSI), domain 3"/>
    <property type="match status" value="1"/>
</dbReference>
<dbReference type="CDD" id="cd02393">
    <property type="entry name" value="KH-I_PNPase"/>
    <property type="match status" value="1"/>
</dbReference>
<dbReference type="NCBIfam" id="TIGR03591">
    <property type="entry name" value="polynuc_phos"/>
    <property type="match status" value="1"/>
</dbReference>
<evidence type="ECO:0000259" key="10">
    <source>
        <dbReference type="PROSITE" id="PS50126"/>
    </source>
</evidence>
<dbReference type="CDD" id="cd11364">
    <property type="entry name" value="RNase_PH_PNPase_2"/>
    <property type="match status" value="1"/>
</dbReference>
<proteinExistence type="inferred from homology"/>
<protein>
    <recommendedName>
        <fullName evidence="8">Polyribonucleotide nucleotidyltransferase</fullName>
        <ecNumber evidence="8">2.7.7.8</ecNumber>
    </recommendedName>
    <alternativeName>
        <fullName evidence="8">Polynucleotide phosphorylase</fullName>
        <shortName evidence="8">PNPase</shortName>
    </alternativeName>
</protein>
<dbReference type="InterPro" id="IPR036612">
    <property type="entry name" value="KH_dom_type_1_sf"/>
</dbReference>
<reference evidence="11 12" key="1">
    <citation type="submission" date="2022-11" db="EMBL/GenBank/DDBJ databases">
        <title>Minimal conservation of predation-associated metabolite biosynthetic gene clusters underscores biosynthetic potential of Myxococcota including descriptions for ten novel species: Archangium lansinium sp. nov., Myxococcus landrumus sp. nov., Nannocystis bai.</title>
        <authorList>
            <person name="Ahearne A."/>
            <person name="Stevens C."/>
            <person name="Phillips K."/>
        </authorList>
    </citation>
    <scope>NUCLEOTIDE SEQUENCE [LARGE SCALE GENOMIC DNA]</scope>
    <source>
        <strain evidence="11 12">MIWBW</strain>
    </source>
</reference>
<comment type="function">
    <text evidence="8">Involved in mRNA degradation. Catalyzes the phosphorolysis of single-stranded polyribonucleotides processively in the 3'- to 5'-direction.</text>
</comment>